<accession>R7VE20</accession>
<dbReference type="InterPro" id="IPR036543">
    <property type="entry name" value="Guanylate-bd_C_sf"/>
</dbReference>
<name>R7VE20_CAPTE</name>
<dbReference type="STRING" id="283909.R7VE20"/>
<gene>
    <name evidence="1" type="ORF">CAPTEDRAFT_188482</name>
</gene>
<evidence type="ECO:0000313" key="1">
    <source>
        <dbReference type="EMBL" id="ELU13925.1"/>
    </source>
</evidence>
<dbReference type="AlphaFoldDB" id="R7VE20"/>
<dbReference type="GO" id="GO:0005525">
    <property type="term" value="F:GTP binding"/>
    <property type="evidence" value="ECO:0007669"/>
    <property type="project" value="InterPro"/>
</dbReference>
<dbReference type="EMBL" id="KB294919">
    <property type="protein sequence ID" value="ELU13925.1"/>
    <property type="molecule type" value="Genomic_DNA"/>
</dbReference>
<dbReference type="SUPFAM" id="SSF48340">
    <property type="entry name" value="Interferon-induced guanylate-binding protein 1 (GBP1), C-terminal domain"/>
    <property type="match status" value="1"/>
</dbReference>
<dbReference type="GO" id="GO:0003924">
    <property type="term" value="F:GTPase activity"/>
    <property type="evidence" value="ECO:0007669"/>
    <property type="project" value="InterPro"/>
</dbReference>
<organism evidence="1">
    <name type="scientific">Capitella teleta</name>
    <name type="common">Polychaete worm</name>
    <dbReference type="NCBI Taxonomy" id="283909"/>
    <lineage>
        <taxon>Eukaryota</taxon>
        <taxon>Metazoa</taxon>
        <taxon>Spiralia</taxon>
        <taxon>Lophotrochozoa</taxon>
        <taxon>Annelida</taxon>
        <taxon>Polychaeta</taxon>
        <taxon>Sedentaria</taxon>
        <taxon>Scolecida</taxon>
        <taxon>Capitellidae</taxon>
        <taxon>Capitella</taxon>
    </lineage>
</organism>
<reference evidence="1" key="1">
    <citation type="journal article" date="2013" name="Nature">
        <title>Insights into bilaterian evolution from three spiralian genomes.</title>
        <authorList>
            <person name="Simakov O."/>
            <person name="Marletaz F."/>
            <person name="Cho S.J."/>
            <person name="Edsinger-Gonzales E."/>
            <person name="Havlak P."/>
            <person name="Hellsten U."/>
            <person name="Kuo D.H."/>
            <person name="Larsson T."/>
            <person name="Lv J."/>
            <person name="Arendt D."/>
            <person name="Savage R."/>
            <person name="Osoegawa K."/>
            <person name="de Jong P."/>
            <person name="Grimwood J."/>
            <person name="Chapman J.A."/>
            <person name="Shapiro H."/>
            <person name="Aerts A."/>
            <person name="Otillar R.P."/>
            <person name="Terry A.Y."/>
            <person name="Boore J.L."/>
            <person name="Grigoriev I.V."/>
            <person name="Lindberg D.R."/>
            <person name="Seaver E.C."/>
            <person name="Weisblat D.A."/>
            <person name="Putnam N.H."/>
            <person name="Rokhsar D.S."/>
        </authorList>
    </citation>
    <scope>NUCLEOTIDE SEQUENCE</scope>
    <source>
        <strain evidence="1">I ESC-2004</strain>
    </source>
</reference>
<sequence>MGSKKVRYSWRLLDATLQEAVSLSRVQMFQKSDCFCVKHSLEYRSCQFHCPSRTFCLASAVANNLAAVAKARNMYAVKMEEVCQQYVDSAALTDIHHCTKNTAIEDFNSVIKMRGSKFSKVYEEQLQTYLHGRLRYYIELNVQVWTMQTNGLCIGILL</sequence>
<protein>
    <submittedName>
        <fullName evidence="1">Uncharacterized protein</fullName>
    </submittedName>
</protein>
<dbReference type="Gene3D" id="1.20.58.420">
    <property type="entry name" value="AHSP"/>
    <property type="match status" value="1"/>
</dbReference>
<dbReference type="InParanoid" id="R7VE20"/>
<proteinExistence type="predicted"/>